<evidence type="ECO:0000313" key="7">
    <source>
        <dbReference type="EMBL" id="EKX66378.1"/>
    </source>
</evidence>
<dbReference type="AlphaFoldDB" id="L1L194"/>
<comment type="caution">
    <text evidence="7">The sequence shown here is derived from an EMBL/GenBank/DDBJ whole genome shotgun (WGS) entry which is preliminary data.</text>
</comment>
<accession>L1L194</accession>
<feature type="compositionally biased region" description="Low complexity" evidence="5">
    <location>
        <begin position="388"/>
        <end position="403"/>
    </location>
</feature>
<dbReference type="PROSITE" id="PS52004">
    <property type="entry name" value="KS3_2"/>
    <property type="match status" value="1"/>
</dbReference>
<dbReference type="EMBL" id="AEJC01000225">
    <property type="protein sequence ID" value="EKX66378.1"/>
    <property type="molecule type" value="Genomic_DNA"/>
</dbReference>
<dbReference type="PANTHER" id="PTHR11712:SF347">
    <property type="entry name" value="BETA KETOACYL-ACYL CARRIER PROTEIN SYNTHASE"/>
    <property type="match status" value="1"/>
</dbReference>
<keyword evidence="2 4" id="KW-0808">Transferase</keyword>
<evidence type="ECO:0000259" key="6">
    <source>
        <dbReference type="PROSITE" id="PS52004"/>
    </source>
</evidence>
<dbReference type="InterPro" id="IPR016039">
    <property type="entry name" value="Thiolase-like"/>
</dbReference>
<dbReference type="InterPro" id="IPR018201">
    <property type="entry name" value="Ketoacyl_synth_AS"/>
</dbReference>
<dbReference type="GO" id="GO:0006633">
    <property type="term" value="P:fatty acid biosynthetic process"/>
    <property type="evidence" value="ECO:0007669"/>
    <property type="project" value="InterPro"/>
</dbReference>
<organism evidence="7 8">
    <name type="scientific">Streptomyces ipomoeae 91-03</name>
    <dbReference type="NCBI Taxonomy" id="698759"/>
    <lineage>
        <taxon>Bacteria</taxon>
        <taxon>Bacillati</taxon>
        <taxon>Actinomycetota</taxon>
        <taxon>Actinomycetes</taxon>
        <taxon>Kitasatosporales</taxon>
        <taxon>Streptomycetaceae</taxon>
        <taxon>Streptomyces</taxon>
    </lineage>
</organism>
<keyword evidence="8" id="KW-1185">Reference proteome</keyword>
<comment type="similarity">
    <text evidence="1 4">Belongs to the thiolase-like superfamily. Beta-ketoacyl-ACP synthases family.</text>
</comment>
<feature type="region of interest" description="Disordered" evidence="5">
    <location>
        <begin position="347"/>
        <end position="414"/>
    </location>
</feature>
<dbReference type="CDD" id="cd00834">
    <property type="entry name" value="KAS_I_II"/>
    <property type="match status" value="1"/>
</dbReference>
<evidence type="ECO:0000313" key="8">
    <source>
        <dbReference type="Proteomes" id="UP000010411"/>
    </source>
</evidence>
<dbReference type="Pfam" id="PF00109">
    <property type="entry name" value="ketoacyl-synt"/>
    <property type="match status" value="1"/>
</dbReference>
<evidence type="ECO:0000256" key="5">
    <source>
        <dbReference type="SAM" id="MobiDB-lite"/>
    </source>
</evidence>
<evidence type="ECO:0000256" key="3">
    <source>
        <dbReference type="ARBA" id="ARBA00023315"/>
    </source>
</evidence>
<dbReference type="Pfam" id="PF02801">
    <property type="entry name" value="Ketoacyl-synt_C"/>
    <property type="match status" value="1"/>
</dbReference>
<dbReference type="PATRIC" id="fig|698759.3.peg.3035"/>
<reference evidence="7 8" key="1">
    <citation type="submission" date="2012-11" db="EMBL/GenBank/DDBJ databases">
        <authorList>
            <person name="Huguet-Tapia J.C."/>
            <person name="Durkin A.S."/>
            <person name="Pettis G.S."/>
            <person name="Badger J.H."/>
        </authorList>
    </citation>
    <scope>NUCLEOTIDE SEQUENCE [LARGE SCALE GENOMIC DNA]</scope>
    <source>
        <strain evidence="7 8">91-03</strain>
    </source>
</reference>
<dbReference type="Gene3D" id="3.40.47.10">
    <property type="match status" value="2"/>
</dbReference>
<dbReference type="InterPro" id="IPR014030">
    <property type="entry name" value="Ketoacyl_synth_N"/>
</dbReference>
<dbReference type="PANTHER" id="PTHR11712">
    <property type="entry name" value="POLYKETIDE SYNTHASE-RELATED"/>
    <property type="match status" value="1"/>
</dbReference>
<dbReference type="InterPro" id="IPR020841">
    <property type="entry name" value="PKS_Beta-ketoAc_synthase_dom"/>
</dbReference>
<protein>
    <submittedName>
        <fullName evidence="7">Putative beta-ketoacyl-acyl-carrier-protein synthase II</fullName>
    </submittedName>
</protein>
<dbReference type="PROSITE" id="PS00606">
    <property type="entry name" value="KS3_1"/>
    <property type="match status" value="1"/>
</dbReference>
<dbReference type="Proteomes" id="UP000010411">
    <property type="component" value="Unassembled WGS sequence"/>
</dbReference>
<evidence type="ECO:0000256" key="2">
    <source>
        <dbReference type="ARBA" id="ARBA00022679"/>
    </source>
</evidence>
<proteinExistence type="inferred from homology"/>
<sequence>MTAGADVVVTGIGLITPAGHSHEVNWDALRRGRSLAVAGPDLAGLPVDFSSRVTGFDAEAERGRARARRLDRFTQFALTAARRAVADAGLDPGSRRGERVGVVLGVGSNSLSTYVAEFCHLGAERPERVSPPALPRSVANMAAGEVAIDLGACGPDFTTAGACASGTTAIGAARDLLRSGACDIVPAGGSESARSRMTATCFTRMRALSRRRDRPALASRPFDRARDGFVLGEGAAVLVLERRATARQRHARMLALLSGYGAGADAHHPVAPHPGGAGAIRAVTAALDDAGCRPRDIGHINAHGTSTALNDTAEAAALTQVFGEHTPPVTASKGVIGHVLGAAGAIQPRTPSSRCGTGAFHRWPTSSARTRSAGSASWPDARDRRRGTSASAALSGSAARTRSCCSPRSGIRRT</sequence>
<keyword evidence="3" id="KW-0012">Acyltransferase</keyword>
<name>L1L194_9ACTN</name>
<dbReference type="SUPFAM" id="SSF53901">
    <property type="entry name" value="Thiolase-like"/>
    <property type="match status" value="2"/>
</dbReference>
<evidence type="ECO:0000256" key="1">
    <source>
        <dbReference type="ARBA" id="ARBA00008467"/>
    </source>
</evidence>
<gene>
    <name evidence="7" type="ORF">STRIP9103_09518</name>
</gene>
<dbReference type="GO" id="GO:0004315">
    <property type="term" value="F:3-oxoacyl-[acyl-carrier-protein] synthase activity"/>
    <property type="evidence" value="ECO:0007669"/>
    <property type="project" value="InterPro"/>
</dbReference>
<feature type="domain" description="Ketosynthase family 3 (KS3)" evidence="6">
    <location>
        <begin position="4"/>
        <end position="405"/>
    </location>
</feature>
<dbReference type="InterPro" id="IPR014031">
    <property type="entry name" value="Ketoacyl_synth_C"/>
</dbReference>
<feature type="compositionally biased region" description="Low complexity" evidence="5">
    <location>
        <begin position="365"/>
        <end position="377"/>
    </location>
</feature>
<evidence type="ECO:0000256" key="4">
    <source>
        <dbReference type="RuleBase" id="RU003694"/>
    </source>
</evidence>
<dbReference type="SMART" id="SM00825">
    <property type="entry name" value="PKS_KS"/>
    <property type="match status" value="1"/>
</dbReference>
<dbReference type="InterPro" id="IPR000794">
    <property type="entry name" value="Beta-ketoacyl_synthase"/>
</dbReference>